<name>A0A179F949_METCM</name>
<organism evidence="1 2">
    <name type="scientific">Pochonia chlamydosporia 170</name>
    <dbReference type="NCBI Taxonomy" id="1380566"/>
    <lineage>
        <taxon>Eukaryota</taxon>
        <taxon>Fungi</taxon>
        <taxon>Dikarya</taxon>
        <taxon>Ascomycota</taxon>
        <taxon>Pezizomycotina</taxon>
        <taxon>Sordariomycetes</taxon>
        <taxon>Hypocreomycetidae</taxon>
        <taxon>Hypocreales</taxon>
        <taxon>Clavicipitaceae</taxon>
        <taxon>Pochonia</taxon>
    </lineage>
</organism>
<dbReference type="AlphaFoldDB" id="A0A179F949"/>
<sequence>MRWQPKHNPVLPATRSMAGVYTATWADVLFKSKFGGSHHLPTCCNERHQKRPACEESPNYCSFATTHTSVYMICNKYFAMRLSCYCPVLTATNRKRRPPSKAGAVMLWGIGESRCGLSRLKSRPRQQGDSNCWQAVIRQAAQP</sequence>
<dbReference type="Proteomes" id="UP000078397">
    <property type="component" value="Unassembled WGS sequence"/>
</dbReference>
<protein>
    <submittedName>
        <fullName evidence="1">Uncharacterized protein</fullName>
    </submittedName>
</protein>
<proteinExistence type="predicted"/>
<dbReference type="RefSeq" id="XP_018139343.1">
    <property type="nucleotide sequence ID" value="XM_018294290.1"/>
</dbReference>
<evidence type="ECO:0000313" key="2">
    <source>
        <dbReference type="Proteomes" id="UP000078397"/>
    </source>
</evidence>
<reference evidence="1 2" key="1">
    <citation type="journal article" date="2016" name="PLoS Pathog.">
        <title>Biosynthesis of antibiotic leucinostatins in bio-control fungus Purpureocillium lilacinum and their inhibition on phytophthora revealed by genome mining.</title>
        <authorList>
            <person name="Wang G."/>
            <person name="Liu Z."/>
            <person name="Lin R."/>
            <person name="Li E."/>
            <person name="Mao Z."/>
            <person name="Ling J."/>
            <person name="Yang Y."/>
            <person name="Yin W.B."/>
            <person name="Xie B."/>
        </authorList>
    </citation>
    <scope>NUCLEOTIDE SEQUENCE [LARGE SCALE GENOMIC DNA]</scope>
    <source>
        <strain evidence="1">170</strain>
    </source>
</reference>
<keyword evidence="2" id="KW-1185">Reference proteome</keyword>
<comment type="caution">
    <text evidence="1">The sequence shown here is derived from an EMBL/GenBank/DDBJ whole genome shotgun (WGS) entry which is preliminary data.</text>
</comment>
<gene>
    <name evidence="1" type="ORF">VFPPC_16537</name>
</gene>
<evidence type="ECO:0000313" key="1">
    <source>
        <dbReference type="EMBL" id="OAQ61639.1"/>
    </source>
</evidence>
<dbReference type="KEGG" id="pchm:VFPPC_16537"/>
<dbReference type="GeneID" id="28858284"/>
<dbReference type="EMBL" id="LSBJ02000007">
    <property type="protein sequence ID" value="OAQ61639.1"/>
    <property type="molecule type" value="Genomic_DNA"/>
</dbReference>
<accession>A0A179F949</accession>